<evidence type="ECO:0000313" key="9">
    <source>
        <dbReference type="EMBL" id="TSE30722.1"/>
    </source>
</evidence>
<dbReference type="SUPFAM" id="SSF53383">
    <property type="entry name" value="PLP-dependent transferases"/>
    <property type="match status" value="1"/>
</dbReference>
<dbReference type="InterPro" id="IPR004636">
    <property type="entry name" value="AcOrn/SuccOrn_fam"/>
</dbReference>
<name>A0A554X4F7_9BURK</name>
<comment type="caution">
    <text evidence="8">Lacks conserved residue(s) required for the propagation of feature annotation.</text>
</comment>
<dbReference type="PIRSF" id="PIRSF000521">
    <property type="entry name" value="Transaminase_4ab_Lys_Orn"/>
    <property type="match status" value="1"/>
</dbReference>
<comment type="caution">
    <text evidence="9">The sequence shown here is derived from an EMBL/GenBank/DDBJ whole genome shotgun (WGS) entry which is preliminary data.</text>
</comment>
<dbReference type="PANTHER" id="PTHR11986">
    <property type="entry name" value="AMINOTRANSFERASE CLASS III"/>
    <property type="match status" value="1"/>
</dbReference>
<evidence type="ECO:0000256" key="3">
    <source>
        <dbReference type="ARBA" id="ARBA00022576"/>
    </source>
</evidence>
<gene>
    <name evidence="8 9" type="primary">argD</name>
    <name evidence="9" type="ORF">Ttaiw_01817</name>
</gene>
<dbReference type="AlphaFoldDB" id="A0A554X4F7"/>
<feature type="binding site" evidence="8">
    <location>
        <position position="135"/>
    </location>
    <ligand>
        <name>pyridoxal 5'-phosphate</name>
        <dbReference type="ChEBI" id="CHEBI:597326"/>
    </ligand>
</feature>
<comment type="cofactor">
    <cofactor evidence="8">
        <name>pyridoxal 5'-phosphate</name>
        <dbReference type="ChEBI" id="CHEBI:597326"/>
    </cofactor>
    <text evidence="8">Binds 1 pyridoxal phosphate per subunit.</text>
</comment>
<dbReference type="PROSITE" id="PS00600">
    <property type="entry name" value="AA_TRANSFER_CLASS_3"/>
    <property type="match status" value="1"/>
</dbReference>
<evidence type="ECO:0000256" key="7">
    <source>
        <dbReference type="ARBA" id="ARBA00049111"/>
    </source>
</evidence>
<keyword evidence="3 8" id="KW-0032">Aminotransferase</keyword>
<dbReference type="OrthoDB" id="3398487at2"/>
<reference evidence="9 10" key="1">
    <citation type="submission" date="2019-07" db="EMBL/GenBank/DDBJ databases">
        <title>Tepidimonas taiwanensis I1-1 draft genome.</title>
        <authorList>
            <person name="Da Costa M.S."/>
            <person name="Froufe H.J.C."/>
            <person name="Egas C."/>
            <person name="Albuquerque L."/>
        </authorList>
    </citation>
    <scope>NUCLEOTIDE SEQUENCE [LARGE SCALE GENOMIC DNA]</scope>
    <source>
        <strain evidence="9 10">I1-1</strain>
    </source>
</reference>
<evidence type="ECO:0000256" key="5">
    <source>
        <dbReference type="ARBA" id="ARBA00022679"/>
    </source>
</evidence>
<dbReference type="InterPro" id="IPR015424">
    <property type="entry name" value="PyrdxlP-dep_Trfase"/>
</dbReference>
<dbReference type="EC" id="2.6.1.11" evidence="8"/>
<evidence type="ECO:0000256" key="4">
    <source>
        <dbReference type="ARBA" id="ARBA00022605"/>
    </source>
</evidence>
<proteinExistence type="inferred from homology"/>
<feature type="binding site" evidence="8">
    <location>
        <position position="279"/>
    </location>
    <ligand>
        <name>N(2)-acetyl-L-ornithine</name>
        <dbReference type="ChEBI" id="CHEBI:57805"/>
    </ligand>
</feature>
<dbReference type="NCBIfam" id="NF002325">
    <property type="entry name" value="PRK01278.1"/>
    <property type="match status" value="1"/>
</dbReference>
<dbReference type="Pfam" id="PF00202">
    <property type="entry name" value="Aminotran_3"/>
    <property type="match status" value="1"/>
</dbReference>
<comment type="catalytic activity">
    <reaction evidence="7">
        <text>L-2,4-diaminobutanoate + 2-oxoglutarate = L-aspartate 4-semialdehyde + L-glutamate</text>
        <dbReference type="Rhea" id="RHEA:11160"/>
        <dbReference type="ChEBI" id="CHEBI:16810"/>
        <dbReference type="ChEBI" id="CHEBI:29985"/>
        <dbReference type="ChEBI" id="CHEBI:58761"/>
        <dbReference type="ChEBI" id="CHEBI:537519"/>
        <dbReference type="EC" id="2.6.1.76"/>
    </reaction>
</comment>
<feature type="binding site" evidence="8">
    <location>
        <position position="138"/>
    </location>
    <ligand>
        <name>N(2)-acetyl-L-ornithine</name>
        <dbReference type="ChEBI" id="CHEBI:57805"/>
    </ligand>
</feature>
<comment type="catalytic activity">
    <reaction evidence="8">
        <text>N(2)-acetyl-L-ornithine + 2-oxoglutarate = N-acetyl-L-glutamate 5-semialdehyde + L-glutamate</text>
        <dbReference type="Rhea" id="RHEA:18049"/>
        <dbReference type="ChEBI" id="CHEBI:16810"/>
        <dbReference type="ChEBI" id="CHEBI:29123"/>
        <dbReference type="ChEBI" id="CHEBI:29985"/>
        <dbReference type="ChEBI" id="CHEBI:57805"/>
        <dbReference type="EC" id="2.6.1.11"/>
    </reaction>
</comment>
<dbReference type="Proteomes" id="UP000317763">
    <property type="component" value="Unassembled WGS sequence"/>
</dbReference>
<dbReference type="GO" id="GO:0003992">
    <property type="term" value="F:N2-acetyl-L-ornithine:2-oxoglutarate 5-aminotransferase activity"/>
    <property type="evidence" value="ECO:0007669"/>
    <property type="project" value="UniProtKB-UniRule"/>
</dbReference>
<dbReference type="GO" id="GO:0045303">
    <property type="term" value="F:diaminobutyrate-2-oxoglutarate transaminase activity"/>
    <property type="evidence" value="ECO:0007669"/>
    <property type="project" value="UniProtKB-EC"/>
</dbReference>
<comment type="similarity">
    <text evidence="8">Belongs to the class-III pyridoxal-phosphate-dependent aminotransferase family. ArgD subfamily.</text>
</comment>
<dbReference type="InterPro" id="IPR049704">
    <property type="entry name" value="Aminotrans_3_PPA_site"/>
</dbReference>
<dbReference type="HAMAP" id="MF_01107">
    <property type="entry name" value="ArgD_aminotrans_3"/>
    <property type="match status" value="1"/>
</dbReference>
<keyword evidence="6 8" id="KW-0663">Pyridoxal phosphate</keyword>
<keyword evidence="10" id="KW-1185">Reference proteome</keyword>
<feature type="modified residue" description="N6-(pyridoxal phosphate)lysine" evidence="8">
    <location>
        <position position="251"/>
    </location>
</feature>
<feature type="binding site" evidence="8">
    <location>
        <position position="280"/>
    </location>
    <ligand>
        <name>pyridoxal 5'-phosphate</name>
        <dbReference type="ChEBI" id="CHEBI:597326"/>
    </ligand>
</feature>
<dbReference type="STRING" id="307486.GCA_000807215_01915"/>
<dbReference type="InterPro" id="IPR005814">
    <property type="entry name" value="Aminotrans_3"/>
</dbReference>
<accession>A0A554X4F7</accession>
<dbReference type="EMBL" id="VJOM01000020">
    <property type="protein sequence ID" value="TSE30722.1"/>
    <property type="molecule type" value="Genomic_DNA"/>
</dbReference>
<dbReference type="RefSeq" id="WP_058616201.1">
    <property type="nucleotide sequence ID" value="NZ_CP083911.1"/>
</dbReference>
<dbReference type="InterPro" id="IPR015421">
    <property type="entry name" value="PyrdxlP-dep_Trfase_major"/>
</dbReference>
<dbReference type="PANTHER" id="PTHR11986:SF79">
    <property type="entry name" value="ACETYLORNITHINE AMINOTRANSFERASE, MITOCHONDRIAL"/>
    <property type="match status" value="1"/>
</dbReference>
<organism evidence="9 10">
    <name type="scientific">Tepidimonas taiwanensis</name>
    <dbReference type="NCBI Taxonomy" id="307486"/>
    <lineage>
        <taxon>Bacteria</taxon>
        <taxon>Pseudomonadati</taxon>
        <taxon>Pseudomonadota</taxon>
        <taxon>Betaproteobacteria</taxon>
        <taxon>Burkholderiales</taxon>
        <taxon>Tepidimonas</taxon>
    </lineage>
</organism>
<evidence type="ECO:0000256" key="1">
    <source>
        <dbReference type="ARBA" id="ARBA00004946"/>
    </source>
</evidence>
<comment type="subcellular location">
    <subcellularLocation>
        <location evidence="8">Cytoplasm</location>
    </subcellularLocation>
</comment>
<sequence>MHAATPPTEPHVMTTYGRVPIMLTHGRGCRVWDADGREYLDALAGIAVNTLGHAHPRLVKALQEQVAQLIHVSNYYHHPWTEPLAAALCERSGLEKVFFCSSGLEANEAAIKLARKFGHDKGIARPQIVVYEKAFHGRSLATLSATGNPKVQAGFEPLVEGFIRVPINDLDALRAATVGNPDVVAVFFEAIQGEGGVNPLSPEYIAGVRALCDEHDWLLMIDEVQCGMGRTGKWFAHQWAGVKPDVMPLAKGLGSGVPVGAVVAGPRAASIFQPGNHGTTFGGNPLAMRAGLETIRIMEDEGLLDNAATVGTYLHTQLWAELHGLPGVREVRGKGLMIGIELDRPCGVLVNRCAQAGLLLSVTAERVIRLVPPLILTRAEADEIVAKLVPQVRAFLNETDA</sequence>
<comment type="subunit">
    <text evidence="8">Homodimer.</text>
</comment>
<evidence type="ECO:0000256" key="2">
    <source>
        <dbReference type="ARBA" id="ARBA00022571"/>
    </source>
</evidence>
<evidence type="ECO:0000256" key="8">
    <source>
        <dbReference type="HAMAP-Rule" id="MF_01107"/>
    </source>
</evidence>
<evidence type="ECO:0000256" key="6">
    <source>
        <dbReference type="ARBA" id="ARBA00022898"/>
    </source>
</evidence>
<dbReference type="InterPro" id="IPR050103">
    <property type="entry name" value="Class-III_PLP-dep_AT"/>
</dbReference>
<comment type="miscellaneous">
    <text evidence="8">May also have succinyldiaminopimelate aminotransferase activity, thus carrying out the corresponding step in lysine biosynthesis.</text>
</comment>
<dbReference type="FunFam" id="3.40.640.10:FF:000004">
    <property type="entry name" value="Acetylornithine aminotransferase"/>
    <property type="match status" value="1"/>
</dbReference>
<keyword evidence="2 8" id="KW-0055">Arginine biosynthesis</keyword>
<protein>
    <recommendedName>
        <fullName evidence="8">Acetylornithine aminotransferase</fullName>
        <shortName evidence="8">ACOAT</shortName>
        <ecNumber evidence="8">2.6.1.11</ecNumber>
    </recommendedName>
</protein>
<feature type="binding site" evidence="8">
    <location>
        <begin position="222"/>
        <end position="225"/>
    </location>
    <ligand>
        <name>pyridoxal 5'-phosphate</name>
        <dbReference type="ChEBI" id="CHEBI:597326"/>
    </ligand>
</feature>
<dbReference type="GO" id="GO:0030170">
    <property type="term" value="F:pyridoxal phosphate binding"/>
    <property type="evidence" value="ECO:0007669"/>
    <property type="project" value="InterPro"/>
</dbReference>
<keyword evidence="8" id="KW-0963">Cytoplasm</keyword>
<dbReference type="GO" id="GO:0005737">
    <property type="term" value="C:cytoplasm"/>
    <property type="evidence" value="ECO:0007669"/>
    <property type="project" value="UniProtKB-SubCell"/>
</dbReference>
<comment type="pathway">
    <text evidence="1">Amine and polyamine biosynthesis; ectoine biosynthesis; L-ectoine from L-aspartate 4-semialdehyde: step 1/3.</text>
</comment>
<dbReference type="GO" id="GO:0006526">
    <property type="term" value="P:L-arginine biosynthetic process"/>
    <property type="evidence" value="ECO:0007669"/>
    <property type="project" value="UniProtKB-UniRule"/>
</dbReference>
<dbReference type="InterPro" id="IPR015422">
    <property type="entry name" value="PyrdxlP-dep_Trfase_small"/>
</dbReference>
<dbReference type="UniPathway" id="UPA00068">
    <property type="reaction ID" value="UER00109"/>
</dbReference>
<dbReference type="GO" id="GO:0042802">
    <property type="term" value="F:identical protein binding"/>
    <property type="evidence" value="ECO:0007669"/>
    <property type="project" value="TreeGrafter"/>
</dbReference>
<dbReference type="Gene3D" id="3.40.640.10">
    <property type="entry name" value="Type I PLP-dependent aspartate aminotransferase-like (Major domain)"/>
    <property type="match status" value="1"/>
</dbReference>
<evidence type="ECO:0000313" key="10">
    <source>
        <dbReference type="Proteomes" id="UP000317763"/>
    </source>
</evidence>
<comment type="pathway">
    <text evidence="8">Amino-acid biosynthesis; L-arginine biosynthesis; N(2)-acetyl-L-ornithine from L-glutamate: step 4/4.</text>
</comment>
<dbReference type="NCBIfam" id="TIGR00707">
    <property type="entry name" value="argD"/>
    <property type="match status" value="1"/>
</dbReference>
<keyword evidence="4 8" id="KW-0028">Amino-acid biosynthesis</keyword>
<keyword evidence="5 8" id="KW-0808">Transferase</keyword>
<dbReference type="Gene3D" id="3.90.1150.10">
    <property type="entry name" value="Aspartate Aminotransferase, domain 1"/>
    <property type="match status" value="1"/>
</dbReference>
<dbReference type="CDD" id="cd00610">
    <property type="entry name" value="OAT_like"/>
    <property type="match status" value="1"/>
</dbReference>